<dbReference type="EMBL" id="KL198100">
    <property type="protein sequence ID" value="KDQ07786.1"/>
    <property type="molecule type" value="Genomic_DNA"/>
</dbReference>
<accession>A0A067M892</accession>
<evidence type="ECO:0000313" key="2">
    <source>
        <dbReference type="Proteomes" id="UP000027195"/>
    </source>
</evidence>
<keyword evidence="2" id="KW-1185">Reference proteome</keyword>
<reference evidence="2" key="1">
    <citation type="journal article" date="2014" name="Proc. Natl. Acad. Sci. U.S.A.">
        <title>Extensive sampling of basidiomycete genomes demonstrates inadequacy of the white-rot/brown-rot paradigm for wood decay fungi.</title>
        <authorList>
            <person name="Riley R."/>
            <person name="Salamov A.A."/>
            <person name="Brown D.W."/>
            <person name="Nagy L.G."/>
            <person name="Floudas D."/>
            <person name="Held B.W."/>
            <person name="Levasseur A."/>
            <person name="Lombard V."/>
            <person name="Morin E."/>
            <person name="Otillar R."/>
            <person name="Lindquist E.A."/>
            <person name="Sun H."/>
            <person name="LaButti K.M."/>
            <person name="Schmutz J."/>
            <person name="Jabbour D."/>
            <person name="Luo H."/>
            <person name="Baker S.E."/>
            <person name="Pisabarro A.G."/>
            <person name="Walton J.D."/>
            <person name="Blanchette R.A."/>
            <person name="Henrissat B."/>
            <person name="Martin F."/>
            <person name="Cullen D."/>
            <person name="Hibbett D.S."/>
            <person name="Grigoriev I.V."/>
        </authorList>
    </citation>
    <scope>NUCLEOTIDE SEQUENCE [LARGE SCALE GENOMIC DNA]</scope>
    <source>
        <strain evidence="2">FD-172 SS1</strain>
    </source>
</reference>
<dbReference type="AlphaFoldDB" id="A0A067M892"/>
<proteinExistence type="predicted"/>
<name>A0A067M892_BOTB1</name>
<evidence type="ECO:0000313" key="1">
    <source>
        <dbReference type="EMBL" id="KDQ07786.1"/>
    </source>
</evidence>
<dbReference type="Proteomes" id="UP000027195">
    <property type="component" value="Unassembled WGS sequence"/>
</dbReference>
<organism evidence="1 2">
    <name type="scientific">Botryobasidium botryosum (strain FD-172 SS1)</name>
    <dbReference type="NCBI Taxonomy" id="930990"/>
    <lineage>
        <taxon>Eukaryota</taxon>
        <taxon>Fungi</taxon>
        <taxon>Dikarya</taxon>
        <taxon>Basidiomycota</taxon>
        <taxon>Agaricomycotina</taxon>
        <taxon>Agaricomycetes</taxon>
        <taxon>Cantharellales</taxon>
        <taxon>Botryobasidiaceae</taxon>
        <taxon>Botryobasidium</taxon>
    </lineage>
</organism>
<dbReference type="HOGENOM" id="CLU_1626774_0_0_1"/>
<gene>
    <name evidence="1" type="ORF">BOTBODRAFT_59723</name>
</gene>
<protein>
    <submittedName>
        <fullName evidence="1">Uncharacterized protein</fullName>
    </submittedName>
</protein>
<dbReference type="InParanoid" id="A0A067M892"/>
<sequence>MPIIAAPILAMDFTPKVVSHNNRLVWSDEMASHIGSERRFIDSLPAVTSATKHTDAVLKIGMLLGVFQGPIGAALAATLAADELIRTEGRGDENPRSIFPCSEEVFCGLRQFVEPRLVRFLGSTDAEDLREAVNEERAKANLEEITRDHMEGVADDFRRWFGK</sequence>